<reference evidence="11 12" key="2">
    <citation type="submission" date="2018-09" db="EMBL/GenBank/DDBJ databases">
        <title>A high-quality reference genome of wild soybean provides a powerful tool to mine soybean genomes.</title>
        <authorList>
            <person name="Xie M."/>
            <person name="Chung C.Y.L."/>
            <person name="Li M.-W."/>
            <person name="Wong F.-L."/>
            <person name="Chan T.-F."/>
            <person name="Lam H.-M."/>
        </authorList>
    </citation>
    <scope>NUCLEOTIDE SEQUENCE [LARGE SCALE GENOMIC DNA]</scope>
    <source>
        <strain evidence="12">cv. W05</strain>
        <tissue evidence="11">Hypocotyl of etiolated seedlings</tissue>
    </source>
</reference>
<evidence type="ECO:0000313" key="10">
    <source>
        <dbReference type="EMBL" id="KHM99978.1"/>
    </source>
</evidence>
<keyword evidence="3" id="KW-0808">Transferase</keyword>
<evidence type="ECO:0000256" key="1">
    <source>
        <dbReference type="ARBA" id="ARBA00000900"/>
    </source>
</evidence>
<dbReference type="Proteomes" id="UP000289340">
    <property type="component" value="Chromosome 1"/>
</dbReference>
<feature type="region of interest" description="Disordered" evidence="8">
    <location>
        <begin position="55"/>
        <end position="91"/>
    </location>
</feature>
<keyword evidence="5" id="KW-0863">Zinc-finger</keyword>
<evidence type="ECO:0000313" key="11">
    <source>
        <dbReference type="EMBL" id="RZC29498.1"/>
    </source>
</evidence>
<protein>
    <recommendedName>
        <fullName evidence="2">RING-type E3 ubiquitin transferase</fullName>
        <ecNumber evidence="2">2.3.2.27</ecNumber>
    </recommendedName>
</protein>
<sequence>MKENVLPPVTVNFQQGLGQKFKQPAGTGIYFSTFEESELLKVGDMDVYPVAIKADASSSDHDESKSNETPSSGSSNSQITQAMFEKEKGQF</sequence>
<evidence type="ECO:0000256" key="4">
    <source>
        <dbReference type="ARBA" id="ARBA00022723"/>
    </source>
</evidence>
<dbReference type="GO" id="GO:0061630">
    <property type="term" value="F:ubiquitin protein ligase activity"/>
    <property type="evidence" value="ECO:0007669"/>
    <property type="project" value="UniProtKB-EC"/>
</dbReference>
<evidence type="ECO:0000256" key="5">
    <source>
        <dbReference type="ARBA" id="ARBA00022771"/>
    </source>
</evidence>
<feature type="domain" description="MGRN1/RNF157-like N-terminal" evidence="9">
    <location>
        <begin position="2"/>
        <end position="91"/>
    </location>
</feature>
<dbReference type="InterPro" id="IPR045194">
    <property type="entry name" value="MGRN1/RNF157-like"/>
</dbReference>
<comment type="catalytic activity">
    <reaction evidence="1">
        <text>S-ubiquitinyl-[E2 ubiquitin-conjugating enzyme]-L-cysteine + [acceptor protein]-L-lysine = [E2 ubiquitin-conjugating enzyme]-L-cysteine + N(6)-ubiquitinyl-[acceptor protein]-L-lysine.</text>
        <dbReference type="EC" id="2.3.2.27"/>
    </reaction>
</comment>
<evidence type="ECO:0000256" key="6">
    <source>
        <dbReference type="ARBA" id="ARBA00022786"/>
    </source>
</evidence>
<accession>A0A0B2NXG3</accession>
<dbReference type="AlphaFoldDB" id="A0A0B2NXG3"/>
<keyword evidence="12" id="KW-1185">Reference proteome</keyword>
<evidence type="ECO:0000313" key="12">
    <source>
        <dbReference type="Proteomes" id="UP000289340"/>
    </source>
</evidence>
<evidence type="ECO:0000259" key="9">
    <source>
        <dbReference type="Pfam" id="PF26192"/>
    </source>
</evidence>
<name>A0A0B2NXG3_GLYSO</name>
<keyword evidence="7" id="KW-0862">Zinc</keyword>
<reference evidence="10" key="1">
    <citation type="submission" date="2014-07" db="EMBL/GenBank/DDBJ databases">
        <title>Identification of a novel salt tolerance gene in wild soybean by whole-genome sequencing.</title>
        <authorList>
            <person name="Lam H.-M."/>
            <person name="Qi X."/>
            <person name="Li M.-W."/>
            <person name="Liu X."/>
            <person name="Xie M."/>
            <person name="Ni M."/>
            <person name="Xu X."/>
        </authorList>
    </citation>
    <scope>NUCLEOTIDE SEQUENCE [LARGE SCALE GENOMIC DNA]</scope>
    <source>
        <tissue evidence="10">Root</tissue>
    </source>
</reference>
<evidence type="ECO:0000256" key="8">
    <source>
        <dbReference type="SAM" id="MobiDB-lite"/>
    </source>
</evidence>
<dbReference type="GO" id="GO:0008270">
    <property type="term" value="F:zinc ion binding"/>
    <property type="evidence" value="ECO:0007669"/>
    <property type="project" value="UniProtKB-KW"/>
</dbReference>
<dbReference type="PANTHER" id="PTHR22996">
    <property type="entry name" value="MAHOGUNIN"/>
    <property type="match status" value="1"/>
</dbReference>
<evidence type="ECO:0000256" key="2">
    <source>
        <dbReference type="ARBA" id="ARBA00012483"/>
    </source>
</evidence>
<keyword evidence="4" id="KW-0479">Metal-binding</keyword>
<dbReference type="Proteomes" id="UP000053555">
    <property type="component" value="Unassembled WGS sequence"/>
</dbReference>
<dbReference type="EMBL" id="QZWG01000001">
    <property type="protein sequence ID" value="RZC29498.1"/>
    <property type="molecule type" value="Genomic_DNA"/>
</dbReference>
<dbReference type="EMBL" id="KN671411">
    <property type="protein sequence ID" value="KHM99978.1"/>
    <property type="molecule type" value="Genomic_DNA"/>
</dbReference>
<gene>
    <name evidence="11" type="ORF">D0Y65_001188</name>
    <name evidence="10" type="ORF">glysoja_042773</name>
</gene>
<evidence type="ECO:0000256" key="7">
    <source>
        <dbReference type="ARBA" id="ARBA00022833"/>
    </source>
</evidence>
<feature type="compositionally biased region" description="Low complexity" evidence="8">
    <location>
        <begin position="67"/>
        <end position="77"/>
    </location>
</feature>
<dbReference type="GO" id="GO:0016567">
    <property type="term" value="P:protein ubiquitination"/>
    <property type="evidence" value="ECO:0007669"/>
    <property type="project" value="TreeGrafter"/>
</dbReference>
<organism evidence="10">
    <name type="scientific">Glycine soja</name>
    <name type="common">Wild soybean</name>
    <dbReference type="NCBI Taxonomy" id="3848"/>
    <lineage>
        <taxon>Eukaryota</taxon>
        <taxon>Viridiplantae</taxon>
        <taxon>Streptophyta</taxon>
        <taxon>Embryophyta</taxon>
        <taxon>Tracheophyta</taxon>
        <taxon>Spermatophyta</taxon>
        <taxon>Magnoliopsida</taxon>
        <taxon>eudicotyledons</taxon>
        <taxon>Gunneridae</taxon>
        <taxon>Pentapetalae</taxon>
        <taxon>rosids</taxon>
        <taxon>fabids</taxon>
        <taxon>Fabales</taxon>
        <taxon>Fabaceae</taxon>
        <taxon>Papilionoideae</taxon>
        <taxon>50 kb inversion clade</taxon>
        <taxon>NPAAA clade</taxon>
        <taxon>indigoferoid/millettioid clade</taxon>
        <taxon>Phaseoleae</taxon>
        <taxon>Glycine</taxon>
        <taxon>Glycine subgen. Soja</taxon>
    </lineage>
</organism>
<evidence type="ECO:0000256" key="3">
    <source>
        <dbReference type="ARBA" id="ARBA00022679"/>
    </source>
</evidence>
<dbReference type="Pfam" id="PF26192">
    <property type="entry name" value="RNF157-like_N"/>
    <property type="match status" value="1"/>
</dbReference>
<keyword evidence="6" id="KW-0833">Ubl conjugation pathway</keyword>
<proteinExistence type="predicted"/>
<dbReference type="InterPro" id="IPR058981">
    <property type="entry name" value="MGRN1/RNF157-like_N"/>
</dbReference>
<dbReference type="EC" id="2.3.2.27" evidence="2"/>
<dbReference type="PANTHER" id="PTHR22996:SF0">
    <property type="entry name" value="RE60872P-RELATED"/>
    <property type="match status" value="1"/>
</dbReference>